<dbReference type="AlphaFoldDB" id="A0A7L4ZVH8"/>
<dbReference type="Proteomes" id="UP000326380">
    <property type="component" value="Unassembled WGS sequence"/>
</dbReference>
<gene>
    <name evidence="1" type="ORF">F0P96_01945</name>
</gene>
<evidence type="ECO:0000313" key="2">
    <source>
        <dbReference type="Proteomes" id="UP000326380"/>
    </source>
</evidence>
<evidence type="ECO:0000313" key="1">
    <source>
        <dbReference type="EMBL" id="KAA9339405.1"/>
    </source>
</evidence>
<organism evidence="1 2">
    <name type="scientific">Hymenobacter busanensis</name>
    <dbReference type="NCBI Taxonomy" id="2607656"/>
    <lineage>
        <taxon>Bacteria</taxon>
        <taxon>Pseudomonadati</taxon>
        <taxon>Bacteroidota</taxon>
        <taxon>Cytophagia</taxon>
        <taxon>Cytophagales</taxon>
        <taxon>Hymenobacteraceae</taxon>
        <taxon>Hymenobacter</taxon>
    </lineage>
</organism>
<sequence length="246" mass="27467">MNAFRFWTAALFVGFTSVPALAQQTSTANTSGAAVSESLSALSRGAVGFSYDDRYTGVKGSPYVMRVWQPADITLNTNVRIPSVRLKYDALRNQLLARPDNSRPDSVMLNIASVKSFAFQDALRPGERRVFRRFEEAPVLADKQAFVEVLHEGQYTLLKRYGKEFRKANFKGAYSENRPYDEVLDRTQYFLRRPDGHVNEVKLSVKSFAGGAPELAAKLKSVADRAERNLKTESEFAALLAAAEKQ</sequence>
<accession>A0A7L4ZVH8</accession>
<reference evidence="1 2" key="1">
    <citation type="submission" date="2019-09" db="EMBL/GenBank/DDBJ databases">
        <title>Genome sequence of Hymenobacter sp. M3.</title>
        <authorList>
            <person name="Srinivasan S."/>
        </authorList>
    </citation>
    <scope>NUCLEOTIDE SEQUENCE [LARGE SCALE GENOMIC DNA]</scope>
    <source>
        <strain evidence="1 2">M3</strain>
    </source>
</reference>
<protein>
    <submittedName>
        <fullName evidence="1">Uncharacterized protein</fullName>
    </submittedName>
</protein>
<proteinExistence type="predicted"/>
<comment type="caution">
    <text evidence="1">The sequence shown here is derived from an EMBL/GenBank/DDBJ whole genome shotgun (WGS) entry which is preliminary data.</text>
</comment>
<dbReference type="RefSeq" id="WP_151077053.1">
    <property type="nucleotide sequence ID" value="NZ_CP047647.1"/>
</dbReference>
<name>A0A7L4ZVH8_9BACT</name>
<dbReference type="EMBL" id="VTWU01000001">
    <property type="protein sequence ID" value="KAA9339405.1"/>
    <property type="molecule type" value="Genomic_DNA"/>
</dbReference>
<keyword evidence="2" id="KW-1185">Reference proteome</keyword>